<keyword evidence="1" id="KW-0732">Signal</keyword>
<dbReference type="SUPFAM" id="SSF55797">
    <property type="entry name" value="PR-1-like"/>
    <property type="match status" value="1"/>
</dbReference>
<reference evidence="4" key="2">
    <citation type="submission" date="2011-09" db="EMBL/GenBank/DDBJ databases">
        <authorList>
            <consortium name="US DOE Joint Genome Institute (JGI-PGF)"/>
            <person name="Aerts A."/>
            <person name="Grimwood J."/>
            <person name="Schmutz J."/>
            <person name="Lucas S."/>
            <person name="Hammon N."/>
            <person name="Glavina del Rio T."/>
            <person name="Dalin E."/>
            <person name="Tice H."/>
            <person name="Pitluck S."/>
            <person name="Dehal P."/>
            <person name="Chapman J."/>
            <person name="Putman N.H."/>
            <person name="Salamov A.A."/>
            <person name="Terry A."/>
            <person name="Rokhsar D.S."/>
            <person name="Boore J.L."/>
            <person name="Tripathy S."/>
            <person name="Tyler B.M."/>
            <person name="Grigoriev I.V."/>
        </authorList>
    </citation>
    <scope>NUCLEOTIDE SEQUENCE</scope>
    <source>
        <strain evidence="4">P6497</strain>
    </source>
</reference>
<dbReference type="RefSeq" id="XP_009519427.1">
    <property type="nucleotide sequence ID" value="XM_009521132.1"/>
</dbReference>
<dbReference type="Pfam" id="PF00188">
    <property type="entry name" value="CAP"/>
    <property type="match status" value="1"/>
</dbReference>
<gene>
    <name evidence="4" type="ORF">PHYSODRAFT_325279</name>
    <name evidence="3" type="ORF">PHYSODRAFT_478976</name>
</gene>
<proteinExistence type="predicted"/>
<reference evidence="4 5" key="1">
    <citation type="journal article" date="2006" name="Science">
        <title>Phytophthora genome sequences uncover evolutionary origins and mechanisms of pathogenesis.</title>
        <authorList>
            <person name="Tyler B.M."/>
            <person name="Tripathy S."/>
            <person name="Zhang X."/>
            <person name="Dehal P."/>
            <person name="Jiang R.H."/>
            <person name="Aerts A."/>
            <person name="Arredondo F.D."/>
            <person name="Baxter L."/>
            <person name="Bensasson D."/>
            <person name="Beynon J.L."/>
            <person name="Chapman J."/>
            <person name="Damasceno C.M."/>
            <person name="Dorrance A.E."/>
            <person name="Dou D."/>
            <person name="Dickerman A.W."/>
            <person name="Dubchak I.L."/>
            <person name="Garbelotto M."/>
            <person name="Gijzen M."/>
            <person name="Gordon S.G."/>
            <person name="Govers F."/>
            <person name="Grunwald N.J."/>
            <person name="Huang W."/>
            <person name="Ivors K.L."/>
            <person name="Jones R.W."/>
            <person name="Kamoun S."/>
            <person name="Krampis K."/>
            <person name="Lamour K.H."/>
            <person name="Lee M.K."/>
            <person name="McDonald W.H."/>
            <person name="Medina M."/>
            <person name="Meijer H.J."/>
            <person name="Nordberg E.K."/>
            <person name="Maclean D.J."/>
            <person name="Ospina-Giraldo M.D."/>
            <person name="Morris P.F."/>
            <person name="Phuntumart V."/>
            <person name="Putnam N.H."/>
            <person name="Rash S."/>
            <person name="Rose J.K."/>
            <person name="Sakihama Y."/>
            <person name="Salamov A.A."/>
            <person name="Savidor A."/>
            <person name="Scheuring C.F."/>
            <person name="Smith B.M."/>
            <person name="Sobral B.W."/>
            <person name="Terry A."/>
            <person name="Torto-Alalibo T.A."/>
            <person name="Win J."/>
            <person name="Xu Z."/>
            <person name="Zhang H."/>
            <person name="Grigoriev I.V."/>
            <person name="Rokhsar D.S."/>
            <person name="Boore J.L."/>
        </authorList>
    </citation>
    <scope>NUCLEOTIDE SEQUENCE [LARGE SCALE GENOMIC DNA]</scope>
    <source>
        <strain evidence="4 5">P6497</strain>
    </source>
</reference>
<dbReference type="Proteomes" id="UP000002640">
    <property type="component" value="Unassembled WGS sequence"/>
</dbReference>
<dbReference type="AlphaFoldDB" id="G4YS05"/>
<protein>
    <recommendedName>
        <fullName evidence="2">SCP domain-containing protein</fullName>
    </recommendedName>
</protein>
<dbReference type="EMBL" id="JH159152">
    <property type="protein sequence ID" value="EGZ24139.1"/>
    <property type="molecule type" value="Genomic_DNA"/>
</dbReference>
<feature type="domain" description="SCP" evidence="2">
    <location>
        <begin position="47"/>
        <end position="156"/>
    </location>
</feature>
<evidence type="ECO:0000256" key="1">
    <source>
        <dbReference type="SAM" id="SignalP"/>
    </source>
</evidence>
<dbReference type="SMR" id="G4YS05"/>
<evidence type="ECO:0000259" key="2">
    <source>
        <dbReference type="Pfam" id="PF00188"/>
    </source>
</evidence>
<name>G4YS05_PHYSP</name>
<dbReference type="InterPro" id="IPR035940">
    <property type="entry name" value="CAP_sf"/>
</dbReference>
<organism evidence="5">
    <name type="scientific">Phytophthora sojae (strain P6497)</name>
    <name type="common">Soybean stem and root rot agent</name>
    <name type="synonym">Phytophthora megasperma f. sp. glycines</name>
    <dbReference type="NCBI Taxonomy" id="1094619"/>
    <lineage>
        <taxon>Eukaryota</taxon>
        <taxon>Sar</taxon>
        <taxon>Stramenopiles</taxon>
        <taxon>Oomycota</taxon>
        <taxon>Peronosporomycetes</taxon>
        <taxon>Peronosporales</taxon>
        <taxon>Peronosporaceae</taxon>
        <taxon>Phytophthora</taxon>
    </lineage>
</organism>
<sequence length="169" mass="18034">MNIKGLFAIALVALLGVANGESAVQEADTAVTRELQIADFSTKLALAINSKRAEKGLKAVCINKKLMKAAQVQADYMAQTNKVGTTGSGGSTPTIRYATQHIATSKSAEMVAAGQTTVNAVVDTWVKSAGAYLFSDLKFIGPGYRYDATKEYKHYWVLDMANADGEVCM</sequence>
<dbReference type="KEGG" id="psoj:PHYSODRAFT_325279"/>
<dbReference type="RefSeq" id="XP_009519430.1">
    <property type="nucleotide sequence ID" value="XM_009521135.1"/>
</dbReference>
<feature type="chain" id="PRO_5010834021" description="SCP domain-containing protein" evidence="1">
    <location>
        <begin position="21"/>
        <end position="169"/>
    </location>
</feature>
<feature type="signal peptide" evidence="1">
    <location>
        <begin position="1"/>
        <end position="20"/>
    </location>
</feature>
<evidence type="ECO:0000313" key="5">
    <source>
        <dbReference type="Proteomes" id="UP000002640"/>
    </source>
</evidence>
<dbReference type="PANTHER" id="PTHR31157:SF1">
    <property type="entry name" value="SCP DOMAIN-CONTAINING PROTEIN"/>
    <property type="match status" value="1"/>
</dbReference>
<keyword evidence="5" id="KW-1185">Reference proteome</keyword>
<dbReference type="PANTHER" id="PTHR31157">
    <property type="entry name" value="SCP DOMAIN-CONTAINING PROTEIN"/>
    <property type="match status" value="1"/>
</dbReference>
<dbReference type="EMBL" id="JH159152">
    <property type="protein sequence ID" value="EGZ24142.1"/>
    <property type="molecule type" value="Genomic_DNA"/>
</dbReference>
<evidence type="ECO:0000313" key="4">
    <source>
        <dbReference type="EMBL" id="EGZ24142.1"/>
    </source>
</evidence>
<evidence type="ECO:0000313" key="3">
    <source>
        <dbReference type="EMBL" id="EGZ24139.1"/>
    </source>
</evidence>
<dbReference type="InterPro" id="IPR014044">
    <property type="entry name" value="CAP_dom"/>
</dbReference>
<dbReference type="KEGG" id="psoj:PHYSODRAFT_478976"/>
<dbReference type="InParanoid" id="G4YS05"/>
<dbReference type="GeneID" id="20645235"/>
<dbReference type="Gene3D" id="3.40.33.10">
    <property type="entry name" value="CAP"/>
    <property type="match status" value="1"/>
</dbReference>
<dbReference type="CDD" id="cd05379">
    <property type="entry name" value="CAP_bacterial"/>
    <property type="match status" value="1"/>
</dbReference>
<dbReference type="GeneID" id="20655071"/>
<accession>G4YS05</accession>
<dbReference type="STRING" id="1094619.G4YS05"/>